<sequence length="96" mass="10497">MCRCRRTSVSRKQRKTRADSRLYGIKAKAWRGYKPASGGKSVARRRPASCSAPGINWQNGAPGNSMRELLGERGEGESGDEEEDSEAACGRPGQLR</sequence>
<feature type="region of interest" description="Disordered" evidence="1">
    <location>
        <begin position="33"/>
        <end position="96"/>
    </location>
</feature>
<reference evidence="2 3" key="1">
    <citation type="journal article" date="2018" name="Elife">
        <title>Functional genomics of lipid metabolism in the oleaginous yeast Rhodosporidium toruloides.</title>
        <authorList>
            <person name="Coradetti S.T."/>
            <person name="Pinel D."/>
            <person name="Geiselman G."/>
            <person name="Ito M."/>
            <person name="Mondo S."/>
            <person name="Reilly M.C."/>
            <person name="Cheng Y.F."/>
            <person name="Bauer S."/>
            <person name="Grigoriev I."/>
            <person name="Gladden J.M."/>
            <person name="Simmons B.A."/>
            <person name="Brem R."/>
            <person name="Arkin A.P."/>
            <person name="Skerker J.M."/>
        </authorList>
    </citation>
    <scope>NUCLEOTIDE SEQUENCE [LARGE SCALE GENOMIC DNA]</scope>
    <source>
        <strain evidence="2 3">NBRC 0880</strain>
    </source>
</reference>
<protein>
    <submittedName>
        <fullName evidence="2">Uncharacterized protein</fullName>
    </submittedName>
</protein>
<gene>
    <name evidence="2" type="ORF">AAT19DRAFT_11500</name>
</gene>
<evidence type="ECO:0000313" key="3">
    <source>
        <dbReference type="Proteomes" id="UP000239560"/>
    </source>
</evidence>
<organism evidence="2 3">
    <name type="scientific">Rhodotorula toruloides</name>
    <name type="common">Yeast</name>
    <name type="synonym">Rhodosporidium toruloides</name>
    <dbReference type="NCBI Taxonomy" id="5286"/>
    <lineage>
        <taxon>Eukaryota</taxon>
        <taxon>Fungi</taxon>
        <taxon>Dikarya</taxon>
        <taxon>Basidiomycota</taxon>
        <taxon>Pucciniomycotina</taxon>
        <taxon>Microbotryomycetes</taxon>
        <taxon>Sporidiobolales</taxon>
        <taxon>Sporidiobolaceae</taxon>
        <taxon>Rhodotorula</taxon>
    </lineage>
</organism>
<name>A0A2S9ZWZ1_RHOTO</name>
<evidence type="ECO:0000256" key="1">
    <source>
        <dbReference type="SAM" id="MobiDB-lite"/>
    </source>
</evidence>
<evidence type="ECO:0000313" key="2">
    <source>
        <dbReference type="EMBL" id="PRQ70268.1"/>
    </source>
</evidence>
<dbReference type="OrthoDB" id="10309898at2759"/>
<dbReference type="EMBL" id="LCTV02000016">
    <property type="protein sequence ID" value="PRQ70268.1"/>
    <property type="molecule type" value="Genomic_DNA"/>
</dbReference>
<accession>A0A2S9ZWZ1</accession>
<dbReference type="AlphaFoldDB" id="A0A2S9ZWZ1"/>
<comment type="caution">
    <text evidence="2">The sequence shown here is derived from an EMBL/GenBank/DDBJ whole genome shotgun (WGS) entry which is preliminary data.</text>
</comment>
<dbReference type="Proteomes" id="UP000239560">
    <property type="component" value="Unassembled WGS sequence"/>
</dbReference>
<proteinExistence type="predicted"/>
<feature type="compositionally biased region" description="Acidic residues" evidence="1">
    <location>
        <begin position="77"/>
        <end position="86"/>
    </location>
</feature>